<dbReference type="OrthoDB" id="9784707at2"/>
<evidence type="ECO:0000259" key="1">
    <source>
        <dbReference type="PROSITE" id="PS51186"/>
    </source>
</evidence>
<protein>
    <submittedName>
        <fullName evidence="2">RimJ/RimL family protein N-acetyltransferase</fullName>
    </submittedName>
</protein>
<dbReference type="EMBL" id="QKRB01000042">
    <property type="protein sequence ID" value="PZD96184.1"/>
    <property type="molecule type" value="Genomic_DNA"/>
</dbReference>
<dbReference type="InterPro" id="IPR016181">
    <property type="entry name" value="Acyl_CoA_acyltransferase"/>
</dbReference>
<dbReference type="RefSeq" id="WP_111146472.1">
    <property type="nucleotide sequence ID" value="NZ_QKRB01000042.1"/>
</dbReference>
<sequence length="179" mass="20996">MLSCKINDLLELRLLENRHAEEMFLLVDSNRGRLREWLPWLDNTVSVEQCREFIRMSLKAFAENNGLYLGIFHQGRLAGCVSLNNIDWSNRKTTIGYWLSEDFEGRGTMTAACRTLIDYIFHELLLNRVEIRAAVQNTKSRAIPERLGFVQEGIVRQAEWLYDHYVDHVVYGMLKEEWA</sequence>
<gene>
    <name evidence="2" type="ORF">DNH61_09795</name>
</gene>
<dbReference type="Gene3D" id="3.40.630.30">
    <property type="match status" value="1"/>
</dbReference>
<dbReference type="GO" id="GO:0008999">
    <property type="term" value="F:protein-N-terminal-alanine acetyltransferase activity"/>
    <property type="evidence" value="ECO:0007669"/>
    <property type="project" value="TreeGrafter"/>
</dbReference>
<dbReference type="Pfam" id="PF13302">
    <property type="entry name" value="Acetyltransf_3"/>
    <property type="match status" value="1"/>
</dbReference>
<comment type="caution">
    <text evidence="2">The sequence shown here is derived from an EMBL/GenBank/DDBJ whole genome shotgun (WGS) entry which is preliminary data.</text>
</comment>
<evidence type="ECO:0000313" key="3">
    <source>
        <dbReference type="Proteomes" id="UP000249522"/>
    </source>
</evidence>
<dbReference type="AlphaFoldDB" id="A0A2W1LNV9"/>
<dbReference type="SUPFAM" id="SSF55729">
    <property type="entry name" value="Acyl-CoA N-acyltransferases (Nat)"/>
    <property type="match status" value="1"/>
</dbReference>
<dbReference type="GO" id="GO:1990189">
    <property type="term" value="F:protein N-terminal-serine acetyltransferase activity"/>
    <property type="evidence" value="ECO:0007669"/>
    <property type="project" value="TreeGrafter"/>
</dbReference>
<reference evidence="2 3" key="1">
    <citation type="submission" date="2018-06" db="EMBL/GenBank/DDBJ databases">
        <title>Paenibacillus imtechensis sp. nov.</title>
        <authorList>
            <person name="Pinnaka A.K."/>
            <person name="Singh H."/>
            <person name="Kaur M."/>
        </authorList>
    </citation>
    <scope>NUCLEOTIDE SEQUENCE [LARGE SCALE GENOMIC DNA]</scope>
    <source>
        <strain evidence="2 3">SMB1</strain>
    </source>
</reference>
<feature type="domain" description="N-acetyltransferase" evidence="1">
    <location>
        <begin position="24"/>
        <end position="176"/>
    </location>
</feature>
<evidence type="ECO:0000313" key="2">
    <source>
        <dbReference type="EMBL" id="PZD96184.1"/>
    </source>
</evidence>
<dbReference type="PROSITE" id="PS51186">
    <property type="entry name" value="GNAT"/>
    <property type="match status" value="1"/>
</dbReference>
<dbReference type="Proteomes" id="UP000249522">
    <property type="component" value="Unassembled WGS sequence"/>
</dbReference>
<dbReference type="GO" id="GO:0005737">
    <property type="term" value="C:cytoplasm"/>
    <property type="evidence" value="ECO:0007669"/>
    <property type="project" value="TreeGrafter"/>
</dbReference>
<proteinExistence type="predicted"/>
<name>A0A2W1LNV9_9BACL</name>
<dbReference type="PANTHER" id="PTHR43441">
    <property type="entry name" value="RIBOSOMAL-PROTEIN-SERINE ACETYLTRANSFERASE"/>
    <property type="match status" value="1"/>
</dbReference>
<keyword evidence="2" id="KW-0808">Transferase</keyword>
<accession>A0A2W1LNV9</accession>
<organism evidence="2 3">
    <name type="scientific">Paenibacillus sambharensis</name>
    <dbReference type="NCBI Taxonomy" id="1803190"/>
    <lineage>
        <taxon>Bacteria</taxon>
        <taxon>Bacillati</taxon>
        <taxon>Bacillota</taxon>
        <taxon>Bacilli</taxon>
        <taxon>Bacillales</taxon>
        <taxon>Paenibacillaceae</taxon>
        <taxon>Paenibacillus</taxon>
    </lineage>
</organism>
<dbReference type="InterPro" id="IPR051908">
    <property type="entry name" value="Ribosomal_N-acetyltransferase"/>
</dbReference>
<dbReference type="PANTHER" id="PTHR43441:SF12">
    <property type="entry name" value="RIBOSOMAL N-ACETYLTRANSFERASE YDAF-RELATED"/>
    <property type="match status" value="1"/>
</dbReference>
<dbReference type="InterPro" id="IPR000182">
    <property type="entry name" value="GNAT_dom"/>
</dbReference>
<keyword evidence="3" id="KW-1185">Reference proteome</keyword>